<dbReference type="Proteomes" id="UP001147653">
    <property type="component" value="Unassembled WGS sequence"/>
</dbReference>
<keyword evidence="2" id="KW-1185">Reference proteome</keyword>
<comment type="caution">
    <text evidence="1">The sequence shown here is derived from an EMBL/GenBank/DDBJ whole genome shotgun (WGS) entry which is preliminary data.</text>
</comment>
<dbReference type="RefSeq" id="WP_270023506.1">
    <property type="nucleotide sequence ID" value="NZ_JAPDDP010000004.1"/>
</dbReference>
<keyword evidence="1" id="KW-0808">Transferase</keyword>
<dbReference type="AlphaFoldDB" id="A0A9X3S5R8"/>
<keyword evidence="1" id="KW-0489">Methyltransferase</keyword>
<gene>
    <name evidence="1" type="ORF">OJ997_02935</name>
</gene>
<dbReference type="Pfam" id="PF13578">
    <property type="entry name" value="Methyltransf_24"/>
    <property type="match status" value="1"/>
</dbReference>
<dbReference type="SUPFAM" id="SSF53335">
    <property type="entry name" value="S-adenosyl-L-methionine-dependent methyltransferases"/>
    <property type="match status" value="1"/>
</dbReference>
<proteinExistence type="predicted"/>
<dbReference type="GO" id="GO:0008168">
    <property type="term" value="F:methyltransferase activity"/>
    <property type="evidence" value="ECO:0007669"/>
    <property type="project" value="UniProtKB-KW"/>
</dbReference>
<name>A0A9X3S5R8_9ACTN</name>
<sequence length="191" mass="20559">MSAEPLTWSTGAMTPAGLAVVCAEVSAREHPTVVECGSGFSTLRLAELIHERAGRLVSLEHDAAWAARVRDALAAAGFAETARVVLAPLEPHPLARDGLPWYAQHALRSLPQHIDVLLVDGPPAFDPGTGLSRYPALPVLADRLAPDAVVLLDDIDRHGEREIAQAWERDTEFGFELLAAERLARGGRARL</sequence>
<organism evidence="1 2">
    <name type="scientific">Solirubrobacter phytolaccae</name>
    <dbReference type="NCBI Taxonomy" id="1404360"/>
    <lineage>
        <taxon>Bacteria</taxon>
        <taxon>Bacillati</taxon>
        <taxon>Actinomycetota</taxon>
        <taxon>Thermoleophilia</taxon>
        <taxon>Solirubrobacterales</taxon>
        <taxon>Solirubrobacteraceae</taxon>
        <taxon>Solirubrobacter</taxon>
    </lineage>
</organism>
<reference evidence="1" key="1">
    <citation type="submission" date="2022-10" db="EMBL/GenBank/DDBJ databases">
        <title>The WGS of Solirubrobacter phytolaccae KCTC 29190.</title>
        <authorList>
            <person name="Jiang Z."/>
        </authorList>
    </citation>
    <scope>NUCLEOTIDE SEQUENCE</scope>
    <source>
        <strain evidence="1">KCTC 29190</strain>
    </source>
</reference>
<evidence type="ECO:0000313" key="2">
    <source>
        <dbReference type="Proteomes" id="UP001147653"/>
    </source>
</evidence>
<evidence type="ECO:0000313" key="1">
    <source>
        <dbReference type="EMBL" id="MDA0179239.1"/>
    </source>
</evidence>
<dbReference type="InterPro" id="IPR029063">
    <property type="entry name" value="SAM-dependent_MTases_sf"/>
</dbReference>
<accession>A0A9X3S5R8</accession>
<dbReference type="Gene3D" id="3.40.50.150">
    <property type="entry name" value="Vaccinia Virus protein VP39"/>
    <property type="match status" value="1"/>
</dbReference>
<protein>
    <submittedName>
        <fullName evidence="1">Class I SAM-dependent methyltransferase</fullName>
    </submittedName>
</protein>
<dbReference type="GO" id="GO:0032259">
    <property type="term" value="P:methylation"/>
    <property type="evidence" value="ECO:0007669"/>
    <property type="project" value="UniProtKB-KW"/>
</dbReference>
<dbReference type="EMBL" id="JAPDDP010000004">
    <property type="protein sequence ID" value="MDA0179239.1"/>
    <property type="molecule type" value="Genomic_DNA"/>
</dbReference>